<reference evidence="2" key="1">
    <citation type="submission" date="2020-01" db="EMBL/GenBank/DDBJ databases">
        <title>Genome sequence of Kobresia littledalei, the first chromosome-level genome in the family Cyperaceae.</title>
        <authorList>
            <person name="Qu G."/>
        </authorList>
    </citation>
    <scope>NUCLEOTIDE SEQUENCE</scope>
    <source>
        <strain evidence="2">C.B.Clarke</strain>
        <tissue evidence="2">Leaf</tissue>
    </source>
</reference>
<protein>
    <submittedName>
        <fullName evidence="2">Uncharacterized protein</fullName>
    </submittedName>
</protein>
<dbReference type="InterPro" id="IPR016024">
    <property type="entry name" value="ARM-type_fold"/>
</dbReference>
<gene>
    <name evidence="2" type="ORF">FCM35_KLT15891</name>
</gene>
<dbReference type="Gene3D" id="1.25.10.10">
    <property type="entry name" value="Leucine-rich Repeat Variant"/>
    <property type="match status" value="1"/>
</dbReference>
<dbReference type="EMBL" id="SWLB01000003">
    <property type="protein sequence ID" value="KAF3340120.1"/>
    <property type="molecule type" value="Genomic_DNA"/>
</dbReference>
<dbReference type="InterPro" id="IPR011989">
    <property type="entry name" value="ARM-like"/>
</dbReference>
<keyword evidence="1" id="KW-0812">Transmembrane</keyword>
<proteinExistence type="predicted"/>
<keyword evidence="3" id="KW-1185">Reference proteome</keyword>
<evidence type="ECO:0000313" key="3">
    <source>
        <dbReference type="Proteomes" id="UP000623129"/>
    </source>
</evidence>
<dbReference type="PANTHER" id="PTHR33115">
    <property type="entry name" value="ARM REPEAT SUPERFAMILY PROTEIN"/>
    <property type="match status" value="1"/>
</dbReference>
<evidence type="ECO:0000313" key="2">
    <source>
        <dbReference type="EMBL" id="KAF3340120.1"/>
    </source>
</evidence>
<keyword evidence="1" id="KW-1133">Transmembrane helix</keyword>
<dbReference type="AlphaFoldDB" id="A0A833R8C6"/>
<sequence length="785" mass="87627">MADDDEGAYVQVPIGHISSLHRNSSCPASTRDHAQASPSDIAAPEKELTMCALQLAVLEKAASGLGTLGFVWATVVLLGGFAITLQWKDFGFVTVTLLIEGTRIFGRSHELELRRQATWTLTEASQTSFHAIKSRSRFVFESLKFIFAPFSASNLRAANKVLSDSSRALEPCNHSSGSRRNMWHSHNMQQLPLPIRFISGLFYWLQLVSAMACVVLSMMRIASQDFGQTEEADKSNRDFALNAFYALALTDALVFLAEKVFWEWKVSYCGLLEKVNAECRLGPSGMVSIKRFFYDAYSKCVSGSIFDGLKLNLVNFAEELLFSSFGSEQLMGARILLALLTHKHLSDAALRKIGASTVVIERLIEMLSWENNPSEEEIRYSAAMIVSKLVDKKQYVLRIAGIPGAMESISSLLYSSPTTHGDMNDFLAFNLLGLFILKKLAKDHDNCVKMGNTCGLLGKIIDFTSICQGINPKAVKRSLKIVKMLAGTRGNTGLVFRREILEAGFTISNIRDILRHGDHLLGLQRLALEVLTKLALDGEARERIGSIGGIVMELFGLFEQPGKGCDQNMLRVEAGEALAFLILENKENCSRLLKHDRTMDRLTKALQDPLLSFSSSRILHNLFIFAGPQWSTQLIRVVAGFTPVWSAIMVERRSVQLLEVSLGLATQMLKMSPHKFTEQLHRACISEDDLVKKLVGILATYRKPFIKAPQIRRFAIELTVEMMTINRKYVKLFKDAGIARELSHVTETTSELECYNIFSGSWLMSKHQVSLDLLLDEAFKLLGRR</sequence>
<dbReference type="Proteomes" id="UP000623129">
    <property type="component" value="Unassembled WGS sequence"/>
</dbReference>
<keyword evidence="1" id="KW-0472">Membrane</keyword>
<name>A0A833R8C6_9POAL</name>
<feature type="transmembrane region" description="Helical" evidence="1">
    <location>
        <begin position="197"/>
        <end position="219"/>
    </location>
</feature>
<organism evidence="2 3">
    <name type="scientific">Carex littledalei</name>
    <dbReference type="NCBI Taxonomy" id="544730"/>
    <lineage>
        <taxon>Eukaryota</taxon>
        <taxon>Viridiplantae</taxon>
        <taxon>Streptophyta</taxon>
        <taxon>Embryophyta</taxon>
        <taxon>Tracheophyta</taxon>
        <taxon>Spermatophyta</taxon>
        <taxon>Magnoliopsida</taxon>
        <taxon>Liliopsida</taxon>
        <taxon>Poales</taxon>
        <taxon>Cyperaceae</taxon>
        <taxon>Cyperoideae</taxon>
        <taxon>Cariceae</taxon>
        <taxon>Carex</taxon>
        <taxon>Carex subgen. Euthyceras</taxon>
    </lineage>
</organism>
<dbReference type="OrthoDB" id="662108at2759"/>
<evidence type="ECO:0000256" key="1">
    <source>
        <dbReference type="SAM" id="Phobius"/>
    </source>
</evidence>
<dbReference type="SUPFAM" id="SSF48371">
    <property type="entry name" value="ARM repeat"/>
    <property type="match status" value="1"/>
</dbReference>
<dbReference type="PANTHER" id="PTHR33115:SF50">
    <property type="entry name" value="ARM REPEAT SUPERFAMILY PROTEIN"/>
    <property type="match status" value="1"/>
</dbReference>
<accession>A0A833R8C6</accession>
<feature type="transmembrane region" description="Helical" evidence="1">
    <location>
        <begin position="65"/>
        <end position="84"/>
    </location>
</feature>
<comment type="caution">
    <text evidence="2">The sequence shown here is derived from an EMBL/GenBank/DDBJ whole genome shotgun (WGS) entry which is preliminary data.</text>
</comment>